<organism evidence="3 4">
    <name type="scientific">Micromonospora peucetia</name>
    <dbReference type="NCBI Taxonomy" id="47871"/>
    <lineage>
        <taxon>Bacteria</taxon>
        <taxon>Bacillati</taxon>
        <taxon>Actinomycetota</taxon>
        <taxon>Actinomycetes</taxon>
        <taxon>Micromonosporales</taxon>
        <taxon>Micromonosporaceae</taxon>
        <taxon>Micromonospora</taxon>
    </lineage>
</organism>
<proteinExistence type="predicted"/>
<gene>
    <name evidence="3" type="ORF">OIE14_11305</name>
</gene>
<feature type="compositionally biased region" description="Pro residues" evidence="1">
    <location>
        <begin position="161"/>
        <end position="185"/>
    </location>
</feature>
<evidence type="ECO:0000256" key="1">
    <source>
        <dbReference type="SAM" id="MobiDB-lite"/>
    </source>
</evidence>
<feature type="chain" id="PRO_5047117366" evidence="2">
    <location>
        <begin position="28"/>
        <end position="315"/>
    </location>
</feature>
<keyword evidence="2" id="KW-0732">Signal</keyword>
<dbReference type="EMBL" id="CP109071">
    <property type="protein sequence ID" value="WSA34581.1"/>
    <property type="molecule type" value="Genomic_DNA"/>
</dbReference>
<feature type="compositionally biased region" description="Basic and acidic residues" evidence="1">
    <location>
        <begin position="50"/>
        <end position="77"/>
    </location>
</feature>
<protein>
    <submittedName>
        <fullName evidence="3">Uncharacterized protein</fullName>
    </submittedName>
</protein>
<dbReference type="RefSeq" id="WP_326564587.1">
    <property type="nucleotide sequence ID" value="NZ_CP109071.1"/>
</dbReference>
<feature type="compositionally biased region" description="Low complexity" evidence="1">
    <location>
        <begin position="103"/>
        <end position="117"/>
    </location>
</feature>
<feature type="compositionally biased region" description="Low complexity" evidence="1">
    <location>
        <begin position="186"/>
        <end position="198"/>
    </location>
</feature>
<accession>A0ABZ1EK05</accession>
<feature type="compositionally biased region" description="Basic and acidic residues" evidence="1">
    <location>
        <begin position="218"/>
        <end position="228"/>
    </location>
</feature>
<dbReference type="Proteomes" id="UP001334804">
    <property type="component" value="Chromosome"/>
</dbReference>
<keyword evidence="4" id="KW-1185">Reference proteome</keyword>
<feature type="region of interest" description="Disordered" evidence="1">
    <location>
        <begin position="36"/>
        <end position="117"/>
    </location>
</feature>
<name>A0ABZ1EK05_9ACTN</name>
<evidence type="ECO:0000313" key="3">
    <source>
        <dbReference type="EMBL" id="WSA34581.1"/>
    </source>
</evidence>
<feature type="region of interest" description="Disordered" evidence="1">
    <location>
        <begin position="134"/>
        <end position="274"/>
    </location>
</feature>
<feature type="compositionally biased region" description="Low complexity" evidence="1">
    <location>
        <begin position="148"/>
        <end position="160"/>
    </location>
</feature>
<sequence>MSTATSTIGRLMLGAALTGGAILGALALDQDTVHADTPQPAVQQPGGLLDRLDALPDRLAGHRQESTEPDEPVRDEPTPEPEPTDEPVREPEPSEPTAPPAADPIIEVPPSDVPPVVIDPVIVDPIVIDVPPIVVPPVAVPTPPPTAPADTTPAPSTPTTDTPPAPTLPASGPPVDLPAAPPPVAIAPIPADDPQPADNTPAHTATGGDLEVPPCAGKRPDPASDARGKTPATTAPAGSLPADDDGPLRDDCPHPSDTPDDLAQPSLKPPGATVLDLVASTGILLGHPEPDLLRAGRPHTHLPAGSPTRIDPRPA</sequence>
<evidence type="ECO:0000256" key="2">
    <source>
        <dbReference type="SAM" id="SignalP"/>
    </source>
</evidence>
<feature type="signal peptide" evidence="2">
    <location>
        <begin position="1"/>
        <end position="27"/>
    </location>
</feature>
<reference evidence="3 4" key="1">
    <citation type="submission" date="2022-10" db="EMBL/GenBank/DDBJ databases">
        <title>The complete genomes of actinobacterial strains from the NBC collection.</title>
        <authorList>
            <person name="Joergensen T.S."/>
            <person name="Alvarez Arevalo M."/>
            <person name="Sterndorff E.B."/>
            <person name="Faurdal D."/>
            <person name="Vuksanovic O."/>
            <person name="Mourched A.-S."/>
            <person name="Charusanti P."/>
            <person name="Shaw S."/>
            <person name="Blin K."/>
            <person name="Weber T."/>
        </authorList>
    </citation>
    <scope>NUCLEOTIDE SEQUENCE [LARGE SCALE GENOMIC DNA]</scope>
    <source>
        <strain evidence="3 4">NBC 01809</strain>
    </source>
</reference>
<feature type="region of interest" description="Disordered" evidence="1">
    <location>
        <begin position="286"/>
        <end position="315"/>
    </location>
</feature>
<feature type="compositionally biased region" description="Pro residues" evidence="1">
    <location>
        <begin position="134"/>
        <end position="147"/>
    </location>
</feature>
<evidence type="ECO:0000313" key="4">
    <source>
        <dbReference type="Proteomes" id="UP001334804"/>
    </source>
</evidence>